<evidence type="ECO:0000313" key="3">
    <source>
        <dbReference type="Proteomes" id="UP000308671"/>
    </source>
</evidence>
<dbReference type="Proteomes" id="UP000308671">
    <property type="component" value="Unassembled WGS sequence"/>
</dbReference>
<evidence type="ECO:0000256" key="1">
    <source>
        <dbReference type="SAM" id="MobiDB-lite"/>
    </source>
</evidence>
<comment type="caution">
    <text evidence="2">The sequence shown here is derived from an EMBL/GenBank/DDBJ whole genome shotgun (WGS) entry which is preliminary data.</text>
</comment>
<dbReference type="OrthoDB" id="3546711at2759"/>
<feature type="region of interest" description="Disordered" evidence="1">
    <location>
        <begin position="82"/>
        <end position="103"/>
    </location>
</feature>
<organism evidence="2 3">
    <name type="scientific">Botrytis galanthina</name>
    <dbReference type="NCBI Taxonomy" id="278940"/>
    <lineage>
        <taxon>Eukaryota</taxon>
        <taxon>Fungi</taxon>
        <taxon>Dikarya</taxon>
        <taxon>Ascomycota</taxon>
        <taxon>Pezizomycotina</taxon>
        <taxon>Leotiomycetes</taxon>
        <taxon>Helotiales</taxon>
        <taxon>Sclerotiniaceae</taxon>
        <taxon>Botrytis</taxon>
    </lineage>
</organism>
<protein>
    <submittedName>
        <fullName evidence="2">Uncharacterized protein</fullName>
    </submittedName>
</protein>
<evidence type="ECO:0000313" key="2">
    <source>
        <dbReference type="EMBL" id="THV52897.1"/>
    </source>
</evidence>
<sequence length="103" mass="12162">MFGVRWLSFTFEDFIYGQAELGLRFCIAHVAEPELKPRPAGEPWWKKLWPPSMLVDDVETVLRTYPPLLRRVRDFKLYIGFPSHNTEGSIDEQQRDNLGLLRR</sequence>
<accession>A0A4S8R4N6</accession>
<dbReference type="EMBL" id="PQXL01000065">
    <property type="protein sequence ID" value="THV52897.1"/>
    <property type="molecule type" value="Genomic_DNA"/>
</dbReference>
<keyword evidence="3" id="KW-1185">Reference proteome</keyword>
<dbReference type="AlphaFoldDB" id="A0A4S8R4N6"/>
<name>A0A4S8R4N6_9HELO</name>
<proteinExistence type="predicted"/>
<gene>
    <name evidence="2" type="ORF">BGAL_0065g00260</name>
</gene>
<reference evidence="2 3" key="1">
    <citation type="submission" date="2017-12" db="EMBL/GenBank/DDBJ databases">
        <title>Comparative genomics of Botrytis spp.</title>
        <authorList>
            <person name="Valero-Jimenez C.A."/>
            <person name="Tapia P."/>
            <person name="Veloso J."/>
            <person name="Silva-Moreno E."/>
            <person name="Staats M."/>
            <person name="Valdes J.H."/>
            <person name="Van Kan J.A.L."/>
        </authorList>
    </citation>
    <scope>NUCLEOTIDE SEQUENCE [LARGE SCALE GENOMIC DNA]</scope>
    <source>
        <strain evidence="2 3">MUCL435</strain>
    </source>
</reference>